<proteinExistence type="predicted"/>
<gene>
    <name evidence="1" type="ORF">N7492_007221</name>
</gene>
<reference evidence="1" key="2">
    <citation type="journal article" date="2023" name="IMA Fungus">
        <title>Comparative genomic study of the Penicillium genus elucidates a diverse pangenome and 15 lateral gene transfer events.</title>
        <authorList>
            <person name="Petersen C."/>
            <person name="Sorensen T."/>
            <person name="Nielsen M.R."/>
            <person name="Sondergaard T.E."/>
            <person name="Sorensen J.L."/>
            <person name="Fitzpatrick D.A."/>
            <person name="Frisvad J.C."/>
            <person name="Nielsen K.L."/>
        </authorList>
    </citation>
    <scope>NUCLEOTIDE SEQUENCE</scope>
    <source>
        <strain evidence="1">IBT 21917</strain>
    </source>
</reference>
<keyword evidence="2" id="KW-1185">Reference proteome</keyword>
<dbReference type="EMBL" id="JAPQKO010000005">
    <property type="protein sequence ID" value="KAJ5161829.1"/>
    <property type="molecule type" value="Genomic_DNA"/>
</dbReference>
<reference evidence="1" key="1">
    <citation type="submission" date="2022-11" db="EMBL/GenBank/DDBJ databases">
        <authorList>
            <person name="Petersen C."/>
        </authorList>
    </citation>
    <scope>NUCLEOTIDE SEQUENCE</scope>
    <source>
        <strain evidence="1">IBT 21917</strain>
    </source>
</reference>
<accession>A0A9W9I0W3</accession>
<dbReference type="Proteomes" id="UP001146351">
    <property type="component" value="Unassembled WGS sequence"/>
</dbReference>
<comment type="caution">
    <text evidence="1">The sequence shown here is derived from an EMBL/GenBank/DDBJ whole genome shotgun (WGS) entry which is preliminary data.</text>
</comment>
<evidence type="ECO:0000313" key="2">
    <source>
        <dbReference type="Proteomes" id="UP001146351"/>
    </source>
</evidence>
<name>A0A9W9I0W3_9EURO</name>
<organism evidence="1 2">
    <name type="scientific">Penicillium capsulatum</name>
    <dbReference type="NCBI Taxonomy" id="69766"/>
    <lineage>
        <taxon>Eukaryota</taxon>
        <taxon>Fungi</taxon>
        <taxon>Dikarya</taxon>
        <taxon>Ascomycota</taxon>
        <taxon>Pezizomycotina</taxon>
        <taxon>Eurotiomycetes</taxon>
        <taxon>Eurotiomycetidae</taxon>
        <taxon>Eurotiales</taxon>
        <taxon>Aspergillaceae</taxon>
        <taxon>Penicillium</taxon>
    </lineage>
</organism>
<sequence>MDPDAEAHLNDAVTTEFAAAGYTDDHIRTILDKQNQLKNNDTESHTWSRVHRRHVLPETLTTYQIPWRWDEVGDSTHFA</sequence>
<dbReference type="AlphaFoldDB" id="A0A9W9I0W3"/>
<dbReference type="OrthoDB" id="4326053at2759"/>
<evidence type="ECO:0000313" key="1">
    <source>
        <dbReference type="EMBL" id="KAJ5161829.1"/>
    </source>
</evidence>
<protein>
    <submittedName>
        <fullName evidence="1">Uncharacterized protein</fullName>
    </submittedName>
</protein>